<comment type="caution">
    <text evidence="2">The sequence shown here is derived from an EMBL/GenBank/DDBJ whole genome shotgun (WGS) entry which is preliminary data.</text>
</comment>
<protein>
    <submittedName>
        <fullName evidence="2">Uncharacterized protein</fullName>
    </submittedName>
</protein>
<sequence length="47" mass="5751">MFDWMAHKAPLFLITENYFYFYYSILRAKNKQKVRLASFSTKNRLVV</sequence>
<name>A0A133XZL0_9LACT</name>
<dbReference type="AlphaFoldDB" id="A0A133XZL0"/>
<feature type="transmembrane region" description="Helical" evidence="1">
    <location>
        <begin position="6"/>
        <end position="26"/>
    </location>
</feature>
<evidence type="ECO:0000313" key="2">
    <source>
        <dbReference type="EMBL" id="KXB36352.1"/>
    </source>
</evidence>
<dbReference type="EMBL" id="LSCQ01000043">
    <property type="protein sequence ID" value="KXB36352.1"/>
    <property type="molecule type" value="Genomic_DNA"/>
</dbReference>
<evidence type="ECO:0000313" key="3">
    <source>
        <dbReference type="Proteomes" id="UP000070422"/>
    </source>
</evidence>
<proteinExistence type="predicted"/>
<keyword evidence="1" id="KW-0812">Transmembrane</keyword>
<reference evidence="2 3" key="1">
    <citation type="submission" date="2016-01" db="EMBL/GenBank/DDBJ databases">
        <authorList>
            <person name="Oliw E.H."/>
        </authorList>
    </citation>
    <scope>NUCLEOTIDE SEQUENCE [LARGE SCALE GENOMIC DNA]</scope>
    <source>
        <strain evidence="2 3">KA00635</strain>
    </source>
</reference>
<organism evidence="2 3">
    <name type="scientific">Aerococcus christensenii</name>
    <dbReference type="NCBI Taxonomy" id="87541"/>
    <lineage>
        <taxon>Bacteria</taxon>
        <taxon>Bacillati</taxon>
        <taxon>Bacillota</taxon>
        <taxon>Bacilli</taxon>
        <taxon>Lactobacillales</taxon>
        <taxon>Aerococcaceae</taxon>
        <taxon>Aerococcus</taxon>
    </lineage>
</organism>
<keyword evidence="1" id="KW-0472">Membrane</keyword>
<evidence type="ECO:0000256" key="1">
    <source>
        <dbReference type="SAM" id="Phobius"/>
    </source>
</evidence>
<dbReference type="Proteomes" id="UP000070422">
    <property type="component" value="Unassembled WGS sequence"/>
</dbReference>
<gene>
    <name evidence="2" type="ORF">HMPREF3187_00861</name>
</gene>
<keyword evidence="1" id="KW-1133">Transmembrane helix</keyword>
<accession>A0A133XZL0</accession>